<gene>
    <name evidence="1" type="ORF">LTS18_001860</name>
</gene>
<proteinExistence type="predicted"/>
<evidence type="ECO:0000313" key="2">
    <source>
        <dbReference type="Proteomes" id="UP001186974"/>
    </source>
</evidence>
<keyword evidence="2" id="KW-1185">Reference proteome</keyword>
<protein>
    <submittedName>
        <fullName evidence="1">Uncharacterized protein</fullName>
    </submittedName>
</protein>
<dbReference type="EMBL" id="JAWDJW010005922">
    <property type="protein sequence ID" value="KAK3066269.1"/>
    <property type="molecule type" value="Genomic_DNA"/>
</dbReference>
<comment type="caution">
    <text evidence="1">The sequence shown here is derived from an EMBL/GenBank/DDBJ whole genome shotgun (WGS) entry which is preliminary data.</text>
</comment>
<organism evidence="1 2">
    <name type="scientific">Coniosporium uncinatum</name>
    <dbReference type="NCBI Taxonomy" id="93489"/>
    <lineage>
        <taxon>Eukaryota</taxon>
        <taxon>Fungi</taxon>
        <taxon>Dikarya</taxon>
        <taxon>Ascomycota</taxon>
        <taxon>Pezizomycotina</taxon>
        <taxon>Dothideomycetes</taxon>
        <taxon>Dothideomycetes incertae sedis</taxon>
        <taxon>Coniosporium</taxon>
    </lineage>
</organism>
<accession>A0ACC3DEP1</accession>
<sequence length="174" mass="19935">MCLGHTANLWQGDKLLVYGGENEHRAYLSDVIILDLKTAHWTQPDLFGPAPRGRARHSAVIHDEKLYIVGGMTGHESYVLDDICYLDLKTWTWSRTWKFVPRYDHTSWIWNGRIWVFGGLGEDMERTSEIWWLDLAGNPHFDIHSAYGQGERQVSTRYNRITVGQQGLSTGTSG</sequence>
<dbReference type="Proteomes" id="UP001186974">
    <property type="component" value="Unassembled WGS sequence"/>
</dbReference>
<reference evidence="1" key="1">
    <citation type="submission" date="2024-09" db="EMBL/GenBank/DDBJ databases">
        <title>Black Yeasts Isolated from many extreme environments.</title>
        <authorList>
            <person name="Coleine C."/>
            <person name="Stajich J.E."/>
            <person name="Selbmann L."/>
        </authorList>
    </citation>
    <scope>NUCLEOTIDE SEQUENCE</scope>
    <source>
        <strain evidence="1">CCFEE 5737</strain>
    </source>
</reference>
<name>A0ACC3DEP1_9PEZI</name>
<feature type="non-terminal residue" evidence="1">
    <location>
        <position position="174"/>
    </location>
</feature>
<evidence type="ECO:0000313" key="1">
    <source>
        <dbReference type="EMBL" id="KAK3066269.1"/>
    </source>
</evidence>